<evidence type="ECO:0000313" key="13">
    <source>
        <dbReference type="EMBL" id="TRY55446.1"/>
    </source>
</evidence>
<dbReference type="GO" id="GO:0034067">
    <property type="term" value="P:protein localization to Golgi apparatus"/>
    <property type="evidence" value="ECO:0007669"/>
    <property type="project" value="TreeGrafter"/>
</dbReference>
<gene>
    <name evidence="13" type="ORF">DNTS_004882</name>
</gene>
<evidence type="ECO:0000256" key="6">
    <source>
        <dbReference type="ARBA" id="ARBA00023054"/>
    </source>
</evidence>
<dbReference type="GO" id="GO:0043122">
    <property type="term" value="P:regulation of canonical NF-kappaB signal transduction"/>
    <property type="evidence" value="ECO:0007669"/>
    <property type="project" value="TreeGrafter"/>
</dbReference>
<reference evidence="13 14" key="1">
    <citation type="journal article" date="2019" name="Sci. Data">
        <title>Hybrid genome assembly and annotation of Danionella translucida.</title>
        <authorList>
            <person name="Kadobianskyi M."/>
            <person name="Schulze L."/>
            <person name="Schuelke M."/>
            <person name="Judkewitz B."/>
        </authorList>
    </citation>
    <scope>NUCLEOTIDE SEQUENCE [LARGE SCALE GENOMIC DNA]</scope>
    <source>
        <strain evidence="13 14">Bolton</strain>
    </source>
</reference>
<name>A0A553MQI9_9TELE</name>
<evidence type="ECO:0000256" key="1">
    <source>
        <dbReference type="ARBA" id="ARBA00004419"/>
    </source>
</evidence>
<evidence type="ECO:0000256" key="3">
    <source>
        <dbReference type="ARBA" id="ARBA00018548"/>
    </source>
</evidence>
<comment type="subcellular location">
    <subcellularLocation>
        <location evidence="8">Cytoplasm</location>
        <location evidence="8">Perinuclear region</location>
    </subcellularLocation>
    <subcellularLocation>
        <location evidence="8">Golgi apparatus</location>
    </subcellularLocation>
    <subcellularLocation>
        <location evidence="2 8">Golgi apparatus</location>
        <location evidence="2 8">trans-Golgi network</location>
    </subcellularLocation>
    <subcellularLocation>
        <location evidence="1 8">Cytoplasmic vesicle</location>
        <location evidence="1 8">Autophagosome</location>
    </subcellularLocation>
    <subcellularLocation>
        <location evidence="8">Cytoplasmic vesicle</location>
    </subcellularLocation>
    <subcellularLocation>
        <location evidence="8">Recycling endosome</location>
    </subcellularLocation>
</comment>
<dbReference type="InterPro" id="IPR021063">
    <property type="entry name" value="NEMO_N"/>
</dbReference>
<dbReference type="PANTHER" id="PTHR31553">
    <property type="entry name" value="NF-KAPPA-B ESSENTIAL MODULATOR"/>
    <property type="match status" value="1"/>
</dbReference>
<comment type="function">
    <text evidence="8">May act by regulating membrane trafficking and cellular morphogenesis.</text>
</comment>
<dbReference type="Pfam" id="PF11577">
    <property type="entry name" value="NEMO"/>
    <property type="match status" value="1"/>
</dbReference>
<dbReference type="GO" id="GO:0005794">
    <property type="term" value="C:Golgi apparatus"/>
    <property type="evidence" value="ECO:0007669"/>
    <property type="project" value="UniProtKB-SubCell"/>
</dbReference>
<sequence length="577" mass="65891">MPILMIRGRCVFRSSLTSRPGSAAFSKTSSCAQEEYARLRSMASGSLMNGDINHPHGSVSGNVGSLEETLQQMNTLIKENRDLKEALKQTNLTMKERFEGLSAWKEKQKEERDFLEQRLEEAKTRLNSMDAENAGLNKRVIELEKNGAESLHSELEMLRGQIARLQAEKHDLVALNSELQLKMGQGSPSDSFIEIRIAEDDLKVTQELPGALKEPSAFSMPKAESEEQTVRQLLHSLRAETDEKERLQLTLQEAQCRIAELMTGQEHNDSCAQTSLPVENTARDEVKNLEDQLLKLCDELKRAQIKLEEAENMKKNLQDRCKDQEQNLSTLKTQLVDKQKVQAENDRLKVQIESLQAAVKLEQKKTLDEKQVERVTYVSETNLNQLKDAYTNLSGDFTQLQEENKKKEGYVSREEYDEIQTRFAMAEKALADKQLKIDEMKMEIFQKETELEQISVFQAQAEIYSSDFYAERAAREKIHEEKERLAAQLEYVKKHNTQLQEEMDSLGRHSMGEMLRRHGTRGANPQGPKPPNHPQGGNVNGSSRTFQNMLVLNVGKYFLIWIPCRFTSWTVSSNHVA</sequence>
<keyword evidence="6 9" id="KW-0175">Coiled coil</keyword>
<keyword evidence="8" id="KW-0863">Zinc-finger</keyword>
<evidence type="ECO:0000256" key="5">
    <source>
        <dbReference type="ARBA" id="ARBA00023034"/>
    </source>
</evidence>
<proteinExistence type="predicted"/>
<dbReference type="Proteomes" id="UP000316079">
    <property type="component" value="Unassembled WGS sequence"/>
</dbReference>
<keyword evidence="8" id="KW-0479">Metal-binding</keyword>
<evidence type="ECO:0000313" key="14">
    <source>
        <dbReference type="Proteomes" id="UP000316079"/>
    </source>
</evidence>
<dbReference type="EMBL" id="SRMA01027323">
    <property type="protein sequence ID" value="TRY55446.1"/>
    <property type="molecule type" value="Genomic_DNA"/>
</dbReference>
<feature type="domain" description="NF-kappa-B essential modulator NEMO CC2-LZ" evidence="12">
    <location>
        <begin position="402"/>
        <end position="500"/>
    </location>
</feature>
<dbReference type="InterPro" id="IPR032419">
    <property type="entry name" value="CC2-LZ_dom"/>
</dbReference>
<evidence type="ECO:0000256" key="9">
    <source>
        <dbReference type="SAM" id="Coils"/>
    </source>
</evidence>
<dbReference type="STRING" id="623744.A0A553MQI9"/>
<dbReference type="PANTHER" id="PTHR31553:SF2">
    <property type="entry name" value="OPTINEURIN"/>
    <property type="match status" value="1"/>
</dbReference>
<dbReference type="GO" id="GO:0055037">
    <property type="term" value="C:recycling endosome"/>
    <property type="evidence" value="ECO:0007669"/>
    <property type="project" value="UniProtKB-SubCell"/>
</dbReference>
<keyword evidence="5 8" id="KW-0333">Golgi apparatus</keyword>
<evidence type="ECO:0000256" key="7">
    <source>
        <dbReference type="ARBA" id="ARBA00023329"/>
    </source>
</evidence>
<dbReference type="GO" id="GO:0005634">
    <property type="term" value="C:nucleus"/>
    <property type="evidence" value="ECO:0007669"/>
    <property type="project" value="TreeGrafter"/>
</dbReference>
<organism evidence="13 14">
    <name type="scientific">Danionella cerebrum</name>
    <dbReference type="NCBI Taxonomy" id="2873325"/>
    <lineage>
        <taxon>Eukaryota</taxon>
        <taxon>Metazoa</taxon>
        <taxon>Chordata</taxon>
        <taxon>Craniata</taxon>
        <taxon>Vertebrata</taxon>
        <taxon>Euteleostomi</taxon>
        <taxon>Actinopterygii</taxon>
        <taxon>Neopterygii</taxon>
        <taxon>Teleostei</taxon>
        <taxon>Ostariophysi</taxon>
        <taxon>Cypriniformes</taxon>
        <taxon>Danionidae</taxon>
        <taxon>Danioninae</taxon>
        <taxon>Danionella</taxon>
    </lineage>
</organism>
<dbReference type="Pfam" id="PF16516">
    <property type="entry name" value="CC2-LZ"/>
    <property type="match status" value="1"/>
</dbReference>
<dbReference type="AlphaFoldDB" id="A0A553MQI9"/>
<feature type="region of interest" description="Disordered" evidence="10">
    <location>
        <begin position="517"/>
        <end position="542"/>
    </location>
</feature>
<evidence type="ECO:0000256" key="4">
    <source>
        <dbReference type="ARBA" id="ARBA00022753"/>
    </source>
</evidence>
<keyword evidence="8" id="KW-0963">Cytoplasm</keyword>
<comment type="caution">
    <text evidence="13">The sequence shown here is derived from an EMBL/GenBank/DDBJ whole genome shotgun (WGS) entry which is preliminary data.</text>
</comment>
<dbReference type="GO" id="GO:0005776">
    <property type="term" value="C:autophagosome"/>
    <property type="evidence" value="ECO:0007669"/>
    <property type="project" value="UniProtKB-SubCell"/>
</dbReference>
<keyword evidence="8" id="KW-0862">Zinc</keyword>
<dbReference type="Gene3D" id="1.20.5.390">
    <property type="entry name" value="L1 transposable element, trimerization domain"/>
    <property type="match status" value="1"/>
</dbReference>
<feature type="domain" description="NF-kappa-B essential modulator NEMO N-terminal" evidence="11">
    <location>
        <begin position="67"/>
        <end position="133"/>
    </location>
</feature>
<dbReference type="GO" id="GO:0070530">
    <property type="term" value="F:K63-linked polyubiquitin modification-dependent protein binding"/>
    <property type="evidence" value="ECO:0007669"/>
    <property type="project" value="TreeGrafter"/>
</dbReference>
<evidence type="ECO:0000259" key="12">
    <source>
        <dbReference type="Pfam" id="PF16516"/>
    </source>
</evidence>
<evidence type="ECO:0000256" key="10">
    <source>
        <dbReference type="SAM" id="MobiDB-lite"/>
    </source>
</evidence>
<dbReference type="OrthoDB" id="6343844at2759"/>
<accession>A0A553MQI9</accession>
<evidence type="ECO:0000256" key="2">
    <source>
        <dbReference type="ARBA" id="ARBA00004601"/>
    </source>
</evidence>
<protein>
    <recommendedName>
        <fullName evidence="3 8">Optineurin</fullName>
    </recommendedName>
</protein>
<dbReference type="CDD" id="cd09803">
    <property type="entry name" value="UBAN"/>
    <property type="match status" value="1"/>
</dbReference>
<dbReference type="InterPro" id="IPR051301">
    <property type="entry name" value="Optineurin/NFkB_EssMod"/>
</dbReference>
<keyword evidence="14" id="KW-1185">Reference proteome</keyword>
<dbReference type="Gene3D" id="1.20.5.990">
    <property type="entry name" value="Nemo cc2-lz domain - 1d5 darpin complex"/>
    <property type="match status" value="1"/>
</dbReference>
<dbReference type="FunFam" id="1.20.5.390:FF:000010">
    <property type="entry name" value="Optineurin"/>
    <property type="match status" value="1"/>
</dbReference>
<dbReference type="GO" id="GO:0048471">
    <property type="term" value="C:perinuclear region of cytoplasm"/>
    <property type="evidence" value="ECO:0007669"/>
    <property type="project" value="UniProtKB-SubCell"/>
</dbReference>
<keyword evidence="7 8" id="KW-0968">Cytoplasmic vesicle</keyword>
<dbReference type="GO" id="GO:0090161">
    <property type="term" value="P:Golgi ribbon formation"/>
    <property type="evidence" value="ECO:0007669"/>
    <property type="project" value="TreeGrafter"/>
</dbReference>
<dbReference type="GO" id="GO:0008270">
    <property type="term" value="F:zinc ion binding"/>
    <property type="evidence" value="ECO:0007669"/>
    <property type="project" value="UniProtKB-KW"/>
</dbReference>
<evidence type="ECO:0000259" key="11">
    <source>
        <dbReference type="Pfam" id="PF11577"/>
    </source>
</evidence>
<feature type="coiled-coil region" evidence="9">
    <location>
        <begin position="237"/>
        <end position="443"/>
    </location>
</feature>
<feature type="coiled-coil region" evidence="9">
    <location>
        <begin position="66"/>
        <end position="182"/>
    </location>
</feature>
<keyword evidence="4 8" id="KW-0967">Endosome</keyword>
<evidence type="ECO:0000256" key="8">
    <source>
        <dbReference type="RuleBase" id="RU367122"/>
    </source>
</evidence>